<evidence type="ECO:0000256" key="4">
    <source>
        <dbReference type="ARBA" id="ARBA00022618"/>
    </source>
</evidence>
<evidence type="ECO:0000256" key="1">
    <source>
        <dbReference type="ARBA" id="ARBA00004496"/>
    </source>
</evidence>
<dbReference type="EMBL" id="FNPH01000001">
    <property type="protein sequence ID" value="SDY21653.1"/>
    <property type="molecule type" value="Genomic_DNA"/>
</dbReference>
<keyword evidence="6" id="KW-0131">Cell cycle</keyword>
<proteinExistence type="predicted"/>
<evidence type="ECO:0000313" key="10">
    <source>
        <dbReference type="Proteomes" id="UP000242415"/>
    </source>
</evidence>
<organism evidence="9 10">
    <name type="scientific">Micromonospora pattaloongensis</name>
    <dbReference type="NCBI Taxonomy" id="405436"/>
    <lineage>
        <taxon>Bacteria</taxon>
        <taxon>Bacillati</taxon>
        <taxon>Actinomycetota</taxon>
        <taxon>Actinomycetes</taxon>
        <taxon>Micromonosporales</taxon>
        <taxon>Micromonosporaceae</taxon>
        <taxon>Micromonospora</taxon>
    </lineage>
</organism>
<dbReference type="InterPro" id="IPR019933">
    <property type="entry name" value="DivIVA_domain"/>
</dbReference>
<feature type="compositionally biased region" description="Basic and acidic residues" evidence="8">
    <location>
        <begin position="13"/>
        <end position="26"/>
    </location>
</feature>
<comment type="subcellular location">
    <subcellularLocation>
        <location evidence="1">Cytoplasm</location>
    </subcellularLocation>
</comment>
<name>A0A1H3I1S8_9ACTN</name>
<evidence type="ECO:0000256" key="2">
    <source>
        <dbReference type="ARBA" id="ARBA00018787"/>
    </source>
</evidence>
<evidence type="ECO:0000256" key="6">
    <source>
        <dbReference type="ARBA" id="ARBA00023306"/>
    </source>
</evidence>
<dbReference type="STRING" id="405436.SAMN05444365_1011085"/>
<keyword evidence="5" id="KW-0175">Coiled coil</keyword>
<evidence type="ECO:0000256" key="5">
    <source>
        <dbReference type="ARBA" id="ARBA00023054"/>
    </source>
</evidence>
<feature type="region of interest" description="Disordered" evidence="8">
    <location>
        <begin position="13"/>
        <end position="36"/>
    </location>
</feature>
<evidence type="ECO:0000256" key="3">
    <source>
        <dbReference type="ARBA" id="ARBA00022490"/>
    </source>
</evidence>
<keyword evidence="3" id="KW-0963">Cytoplasm</keyword>
<gene>
    <name evidence="9" type="ORF">SAMN05444365_1011085</name>
</gene>
<dbReference type="Pfam" id="PF05103">
    <property type="entry name" value="DivIVA"/>
    <property type="match status" value="1"/>
</dbReference>
<dbReference type="RefSeq" id="WP_245736366.1">
    <property type="nucleotide sequence ID" value="NZ_FNPH01000001.1"/>
</dbReference>
<evidence type="ECO:0000256" key="8">
    <source>
        <dbReference type="SAM" id="MobiDB-lite"/>
    </source>
</evidence>
<accession>A0A1H3I1S8</accession>
<protein>
    <recommendedName>
        <fullName evidence="2">Cell wall synthesis protein Wag31</fullName>
    </recommendedName>
    <alternativeName>
        <fullName evidence="7">Antigen 84</fullName>
    </alternativeName>
</protein>
<keyword evidence="10" id="KW-1185">Reference proteome</keyword>
<dbReference type="InterPro" id="IPR007793">
    <property type="entry name" value="DivIVA_fam"/>
</dbReference>
<evidence type="ECO:0000256" key="7">
    <source>
        <dbReference type="ARBA" id="ARBA00031737"/>
    </source>
</evidence>
<dbReference type="NCBIfam" id="TIGR03544">
    <property type="entry name" value="DivI1A_domain"/>
    <property type="match status" value="1"/>
</dbReference>
<evidence type="ECO:0000313" key="9">
    <source>
        <dbReference type="EMBL" id="SDY21653.1"/>
    </source>
</evidence>
<dbReference type="AlphaFoldDB" id="A0A1H3I1S8"/>
<reference evidence="10" key="1">
    <citation type="submission" date="2016-10" db="EMBL/GenBank/DDBJ databases">
        <authorList>
            <person name="Varghese N."/>
            <person name="Submissions S."/>
        </authorList>
    </citation>
    <scope>NUCLEOTIDE SEQUENCE [LARGE SCALE GENOMIC DNA]</scope>
    <source>
        <strain evidence="10">DSM 45245</strain>
    </source>
</reference>
<keyword evidence="4" id="KW-0132">Cell division</keyword>
<dbReference type="Gene3D" id="6.10.250.660">
    <property type="match status" value="1"/>
</dbReference>
<feature type="region of interest" description="Disordered" evidence="8">
    <location>
        <begin position="100"/>
        <end position="138"/>
    </location>
</feature>
<sequence length="138" mass="15956">MSRFTRALARLRTAHDPHRHSGEEIPHGVYGGRRSQRVLPGEVRRKRFRPTRLGRRGLDPEEVHHFLNRVAEEMNALYRDLAVSEEQAARIRNALREWQTQQARHRYDGPGQAQQRPPGRHGARQPSPPHPSTRFGIG</sequence>
<dbReference type="Proteomes" id="UP000242415">
    <property type="component" value="Unassembled WGS sequence"/>
</dbReference>